<dbReference type="Proteomes" id="UP000278351">
    <property type="component" value="Unassembled WGS sequence"/>
</dbReference>
<dbReference type="RefSeq" id="WP_123845013.1">
    <property type="nucleotide sequence ID" value="NZ_RPDH01000001.1"/>
</dbReference>
<keyword evidence="3" id="KW-1185">Reference proteome</keyword>
<protein>
    <submittedName>
        <fullName evidence="2">Uncharacterized protein</fullName>
    </submittedName>
</protein>
<evidence type="ECO:0000256" key="1">
    <source>
        <dbReference type="SAM" id="SignalP"/>
    </source>
</evidence>
<organism evidence="2 3">
    <name type="scientific">Chitinophaga lutea</name>
    <dbReference type="NCBI Taxonomy" id="2488634"/>
    <lineage>
        <taxon>Bacteria</taxon>
        <taxon>Pseudomonadati</taxon>
        <taxon>Bacteroidota</taxon>
        <taxon>Chitinophagia</taxon>
        <taxon>Chitinophagales</taxon>
        <taxon>Chitinophagaceae</taxon>
        <taxon>Chitinophaga</taxon>
    </lineage>
</organism>
<dbReference type="AlphaFoldDB" id="A0A3N4PV54"/>
<sequence>MKSGYMLLCCAWLFTIAPACALAQQGDVEITLVLKKTGSTDSSRYNVQGYSFQTDGPTSGAYRAGIRQNLSIELADIMDEQLLQWTGKSAIALDGRLVAKNIRTGRIVAEAVFRKAHLQEATEVFYAGEDGQAEHKASIVISPGTLELNRVPVKMHP</sequence>
<dbReference type="EMBL" id="RPDH01000001">
    <property type="protein sequence ID" value="RPE12502.1"/>
    <property type="molecule type" value="Genomic_DNA"/>
</dbReference>
<keyword evidence="1" id="KW-0732">Signal</keyword>
<proteinExistence type="predicted"/>
<name>A0A3N4PV54_9BACT</name>
<feature type="signal peptide" evidence="1">
    <location>
        <begin position="1"/>
        <end position="21"/>
    </location>
</feature>
<evidence type="ECO:0000313" key="3">
    <source>
        <dbReference type="Proteomes" id="UP000278351"/>
    </source>
</evidence>
<reference evidence="2 3" key="1">
    <citation type="submission" date="2018-11" db="EMBL/GenBank/DDBJ databases">
        <title>Chitinophaga lutea sp.nov., isolate from arsenic contaminated soil.</title>
        <authorList>
            <person name="Zong Y."/>
        </authorList>
    </citation>
    <scope>NUCLEOTIDE SEQUENCE [LARGE SCALE GENOMIC DNA]</scope>
    <source>
        <strain evidence="2 3">ZY74</strain>
    </source>
</reference>
<comment type="caution">
    <text evidence="2">The sequence shown here is derived from an EMBL/GenBank/DDBJ whole genome shotgun (WGS) entry which is preliminary data.</text>
</comment>
<feature type="chain" id="PRO_5017942395" evidence="1">
    <location>
        <begin position="22"/>
        <end position="157"/>
    </location>
</feature>
<gene>
    <name evidence="2" type="ORF">EGT74_02815</name>
</gene>
<evidence type="ECO:0000313" key="2">
    <source>
        <dbReference type="EMBL" id="RPE12502.1"/>
    </source>
</evidence>
<accession>A0A3N4PV54</accession>